<dbReference type="Proteomes" id="UP000005801">
    <property type="component" value="Unassembled WGS sequence"/>
</dbReference>
<feature type="region of interest" description="Disordered" evidence="1">
    <location>
        <begin position="258"/>
        <end position="278"/>
    </location>
</feature>
<protein>
    <submittedName>
        <fullName evidence="2">Uncharacterized protein</fullName>
    </submittedName>
</protein>
<dbReference type="EMBL" id="ABCS01000062">
    <property type="protein sequence ID" value="EDM76595.1"/>
    <property type="molecule type" value="Genomic_DNA"/>
</dbReference>
<dbReference type="OrthoDB" id="9778037at2"/>
<comment type="caution">
    <text evidence="2">The sequence shown here is derived from an EMBL/GenBank/DDBJ whole genome shotgun (WGS) entry which is preliminary data.</text>
</comment>
<proteinExistence type="predicted"/>
<gene>
    <name evidence="2" type="ORF">PPSIR1_24344</name>
</gene>
<dbReference type="AlphaFoldDB" id="A6GC33"/>
<reference evidence="2 3" key="1">
    <citation type="submission" date="2007-06" db="EMBL/GenBank/DDBJ databases">
        <authorList>
            <person name="Shimkets L."/>
            <person name="Ferriera S."/>
            <person name="Johnson J."/>
            <person name="Kravitz S."/>
            <person name="Beeson K."/>
            <person name="Sutton G."/>
            <person name="Rogers Y.-H."/>
            <person name="Friedman R."/>
            <person name="Frazier M."/>
            <person name="Venter J.C."/>
        </authorList>
    </citation>
    <scope>NUCLEOTIDE SEQUENCE [LARGE SCALE GENOMIC DNA]</scope>
    <source>
        <strain evidence="2 3">SIR-1</strain>
    </source>
</reference>
<keyword evidence="3" id="KW-1185">Reference proteome</keyword>
<organism evidence="2 3">
    <name type="scientific">Plesiocystis pacifica SIR-1</name>
    <dbReference type="NCBI Taxonomy" id="391625"/>
    <lineage>
        <taxon>Bacteria</taxon>
        <taxon>Pseudomonadati</taxon>
        <taxon>Myxococcota</taxon>
        <taxon>Polyangia</taxon>
        <taxon>Nannocystales</taxon>
        <taxon>Nannocystaceae</taxon>
        <taxon>Plesiocystis</taxon>
    </lineage>
</organism>
<name>A6GC33_9BACT</name>
<sequence>MLAARRGQVAKVVRELEVGDIFGLTQIRLRLTEHRKVRFVPSVGRLDRVEVVRGMAGGEDISHPEGPMEGELYDLRHYAPGDPIRFVLWKVFARTRQLVVRSPERALSPIRQTCAYLVAGPADEPAAGAARLAIERGALGSEWVLGADGSHDDATRKDQAVDLLARSATVSGTERGGRGLGEFLRRRSQGGMGRAVVFVPGRPGPWLDAVVNQCAGHDGACGRGGLRGQIEFVVGTDGIERARPRNWLARLALRERKPQLRRQAQTKAPAEDERVETQDRVTTEELAKVVAALSKVGRVVVVDRQAGRVFAGGQLTAMAEDRRRAA</sequence>
<evidence type="ECO:0000256" key="1">
    <source>
        <dbReference type="SAM" id="MobiDB-lite"/>
    </source>
</evidence>
<evidence type="ECO:0000313" key="2">
    <source>
        <dbReference type="EMBL" id="EDM76595.1"/>
    </source>
</evidence>
<dbReference type="RefSeq" id="WP_006974274.1">
    <property type="nucleotide sequence ID" value="NZ_ABCS01000062.1"/>
</dbReference>
<dbReference type="STRING" id="391625.PPSIR1_24344"/>
<accession>A6GC33</accession>
<evidence type="ECO:0000313" key="3">
    <source>
        <dbReference type="Proteomes" id="UP000005801"/>
    </source>
</evidence>
<feature type="compositionally biased region" description="Basic and acidic residues" evidence="1">
    <location>
        <begin position="269"/>
        <end position="278"/>
    </location>
</feature>